<proteinExistence type="predicted"/>
<keyword evidence="3" id="KW-1185">Reference proteome</keyword>
<dbReference type="AlphaFoldDB" id="A0A6A5XMF5"/>
<dbReference type="RefSeq" id="XP_033382425.1">
    <property type="nucleotide sequence ID" value="XM_033534048.1"/>
</dbReference>
<dbReference type="Proteomes" id="UP000799778">
    <property type="component" value="Unassembled WGS sequence"/>
</dbReference>
<accession>A0A6A5XMF5</accession>
<protein>
    <submittedName>
        <fullName evidence="2">Uncharacterized protein</fullName>
    </submittedName>
</protein>
<gene>
    <name evidence="2" type="ORF">BU24DRAFT_494430</name>
</gene>
<organism evidence="2 3">
    <name type="scientific">Aaosphaeria arxii CBS 175.79</name>
    <dbReference type="NCBI Taxonomy" id="1450172"/>
    <lineage>
        <taxon>Eukaryota</taxon>
        <taxon>Fungi</taxon>
        <taxon>Dikarya</taxon>
        <taxon>Ascomycota</taxon>
        <taxon>Pezizomycotina</taxon>
        <taxon>Dothideomycetes</taxon>
        <taxon>Pleosporomycetidae</taxon>
        <taxon>Pleosporales</taxon>
        <taxon>Pleosporales incertae sedis</taxon>
        <taxon>Aaosphaeria</taxon>
    </lineage>
</organism>
<sequence>MDLDAVSNDFMRHGRCSPHPCARCVGYWAGGNYRFLMKCGCVFPNPEEDQVYLYDAWSEEMDDGKRRYFRRCLRCCFKGQSCHVIPESFDSEVERVCRLLPIVSGEKTAKRVTNPDYDPKDPASLKVIEKDITMDERIRMDAEMRNICQKITRKLNSDYSPHADHLALHNGTFDVDASPQSDLRAKKRERGKKDVLARQEAGRRMLDSTVDDLVKQASPAAGPAKRKRTGGRFVGDSGSVASRIRDLKAQHAVLVALRADTPRNARKDITARIKAVEKEIKAAEKEL</sequence>
<dbReference type="EMBL" id="ML978071">
    <property type="protein sequence ID" value="KAF2014086.1"/>
    <property type="molecule type" value="Genomic_DNA"/>
</dbReference>
<evidence type="ECO:0000256" key="1">
    <source>
        <dbReference type="SAM" id="MobiDB-lite"/>
    </source>
</evidence>
<evidence type="ECO:0000313" key="2">
    <source>
        <dbReference type="EMBL" id="KAF2014086.1"/>
    </source>
</evidence>
<name>A0A6A5XMF5_9PLEO</name>
<evidence type="ECO:0000313" key="3">
    <source>
        <dbReference type="Proteomes" id="UP000799778"/>
    </source>
</evidence>
<feature type="region of interest" description="Disordered" evidence="1">
    <location>
        <begin position="171"/>
        <end position="196"/>
    </location>
</feature>
<dbReference type="GeneID" id="54291445"/>
<reference evidence="2" key="1">
    <citation type="journal article" date="2020" name="Stud. Mycol.">
        <title>101 Dothideomycetes genomes: a test case for predicting lifestyles and emergence of pathogens.</title>
        <authorList>
            <person name="Haridas S."/>
            <person name="Albert R."/>
            <person name="Binder M."/>
            <person name="Bloem J."/>
            <person name="Labutti K."/>
            <person name="Salamov A."/>
            <person name="Andreopoulos B."/>
            <person name="Baker S."/>
            <person name="Barry K."/>
            <person name="Bills G."/>
            <person name="Bluhm B."/>
            <person name="Cannon C."/>
            <person name="Castanera R."/>
            <person name="Culley D."/>
            <person name="Daum C."/>
            <person name="Ezra D."/>
            <person name="Gonzalez J."/>
            <person name="Henrissat B."/>
            <person name="Kuo A."/>
            <person name="Liang C."/>
            <person name="Lipzen A."/>
            <person name="Lutzoni F."/>
            <person name="Magnuson J."/>
            <person name="Mondo S."/>
            <person name="Nolan M."/>
            <person name="Ohm R."/>
            <person name="Pangilinan J."/>
            <person name="Park H.-J."/>
            <person name="Ramirez L."/>
            <person name="Alfaro M."/>
            <person name="Sun H."/>
            <person name="Tritt A."/>
            <person name="Yoshinaga Y."/>
            <person name="Zwiers L.-H."/>
            <person name="Turgeon B."/>
            <person name="Goodwin S."/>
            <person name="Spatafora J."/>
            <person name="Crous P."/>
            <person name="Grigoriev I."/>
        </authorList>
    </citation>
    <scope>NUCLEOTIDE SEQUENCE</scope>
    <source>
        <strain evidence="2">CBS 175.79</strain>
    </source>
</reference>